<gene>
    <name evidence="2" type="ORF">IAC10_13355</name>
</gene>
<proteinExistence type="predicted"/>
<evidence type="ECO:0000256" key="1">
    <source>
        <dbReference type="SAM" id="MobiDB-lite"/>
    </source>
</evidence>
<dbReference type="EMBL" id="DVIU01000275">
    <property type="protein sequence ID" value="HIS37587.1"/>
    <property type="molecule type" value="Genomic_DNA"/>
</dbReference>
<name>A0A9D1F257_9BACT</name>
<evidence type="ECO:0000313" key="3">
    <source>
        <dbReference type="Proteomes" id="UP000823928"/>
    </source>
</evidence>
<comment type="caution">
    <text evidence="2">The sequence shown here is derived from an EMBL/GenBank/DDBJ whole genome shotgun (WGS) entry which is preliminary data.</text>
</comment>
<reference evidence="2" key="1">
    <citation type="submission" date="2020-10" db="EMBL/GenBank/DDBJ databases">
        <authorList>
            <person name="Gilroy R."/>
        </authorList>
    </citation>
    <scope>NUCLEOTIDE SEQUENCE</scope>
    <source>
        <strain evidence="2">6276</strain>
    </source>
</reference>
<feature type="region of interest" description="Disordered" evidence="1">
    <location>
        <begin position="90"/>
        <end position="109"/>
    </location>
</feature>
<protein>
    <submittedName>
        <fullName evidence="2">Uncharacterized protein</fullName>
    </submittedName>
</protein>
<organism evidence="2 3">
    <name type="scientific">Candidatus Scatousia excrementigallinarum</name>
    <dbReference type="NCBI Taxonomy" id="2840935"/>
    <lineage>
        <taxon>Bacteria</taxon>
        <taxon>Candidatus Scatousia</taxon>
    </lineage>
</organism>
<dbReference type="Proteomes" id="UP000823928">
    <property type="component" value="Unassembled WGS sequence"/>
</dbReference>
<accession>A0A9D1F257</accession>
<reference evidence="2" key="2">
    <citation type="journal article" date="2021" name="PeerJ">
        <title>Extensive microbial diversity within the chicken gut microbiome revealed by metagenomics and culture.</title>
        <authorList>
            <person name="Gilroy R."/>
            <person name="Ravi A."/>
            <person name="Getino M."/>
            <person name="Pursley I."/>
            <person name="Horton D.L."/>
            <person name="Alikhan N.F."/>
            <person name="Baker D."/>
            <person name="Gharbi K."/>
            <person name="Hall N."/>
            <person name="Watson M."/>
            <person name="Adriaenssens E.M."/>
            <person name="Foster-Nyarko E."/>
            <person name="Jarju S."/>
            <person name="Secka A."/>
            <person name="Antonio M."/>
            <person name="Oren A."/>
            <person name="Chaudhuri R.R."/>
            <person name="La Ragione R."/>
            <person name="Hildebrand F."/>
            <person name="Pallen M.J."/>
        </authorList>
    </citation>
    <scope>NUCLEOTIDE SEQUENCE</scope>
    <source>
        <strain evidence="2">6276</strain>
    </source>
</reference>
<evidence type="ECO:0000313" key="2">
    <source>
        <dbReference type="EMBL" id="HIS37587.1"/>
    </source>
</evidence>
<sequence length="228" mass="26040">MNFLRIFSIIALILLTIIIGLAKPKLHKTFVIAGSDFKLQRYSEQISPQEIVYDNQPISASKRDVKIEPSAFMTDNKNIVTDKPEVKSEPVQELVNKKQEEDSSGKSLSKREEMIAWNKWRSDIQNEIMMKSQVDAPLGTAFYFSFKVDKFRHISNIKALCSNPLYQKEASNKIVSTIKSLEYTKILEFPANSVRDETTVRGMYSIGTETSLSNPGDFNDIERVNVYE</sequence>
<dbReference type="AlphaFoldDB" id="A0A9D1F257"/>